<sequence>MVAFNLIILCLLTKTLVQGFSVPLHSKFHFLDINGELGLDEKPVVRSLVDISEGVEDEIPIGRSPMLVEN</sequence>
<protein>
    <submittedName>
        <fullName evidence="2">Uncharacterized protein</fullName>
    </submittedName>
</protein>
<evidence type="ECO:0000256" key="1">
    <source>
        <dbReference type="SAM" id="SignalP"/>
    </source>
</evidence>
<dbReference type="OrthoDB" id="10375046at2759"/>
<evidence type="ECO:0000313" key="3">
    <source>
        <dbReference type="Proteomes" id="UP000281553"/>
    </source>
</evidence>
<evidence type="ECO:0000313" key="2">
    <source>
        <dbReference type="EMBL" id="VDK85831.1"/>
    </source>
</evidence>
<dbReference type="Proteomes" id="UP000281553">
    <property type="component" value="Unassembled WGS sequence"/>
</dbReference>
<dbReference type="AlphaFoldDB" id="A0A3P6V6S7"/>
<keyword evidence="1" id="KW-0732">Signal</keyword>
<dbReference type="EMBL" id="UYRU01044222">
    <property type="protein sequence ID" value="VDK85831.1"/>
    <property type="molecule type" value="Genomic_DNA"/>
</dbReference>
<keyword evidence="3" id="KW-1185">Reference proteome</keyword>
<proteinExistence type="predicted"/>
<organism evidence="2 3">
    <name type="scientific">Dibothriocephalus latus</name>
    <name type="common">Fish tapeworm</name>
    <name type="synonym">Diphyllobothrium latum</name>
    <dbReference type="NCBI Taxonomy" id="60516"/>
    <lineage>
        <taxon>Eukaryota</taxon>
        <taxon>Metazoa</taxon>
        <taxon>Spiralia</taxon>
        <taxon>Lophotrochozoa</taxon>
        <taxon>Platyhelminthes</taxon>
        <taxon>Cestoda</taxon>
        <taxon>Eucestoda</taxon>
        <taxon>Diphyllobothriidea</taxon>
        <taxon>Diphyllobothriidae</taxon>
        <taxon>Dibothriocephalus</taxon>
    </lineage>
</organism>
<gene>
    <name evidence="2" type="ORF">DILT_LOCUS3766</name>
</gene>
<feature type="signal peptide" evidence="1">
    <location>
        <begin position="1"/>
        <end position="19"/>
    </location>
</feature>
<reference evidence="2 3" key="1">
    <citation type="submission" date="2018-11" db="EMBL/GenBank/DDBJ databases">
        <authorList>
            <consortium name="Pathogen Informatics"/>
        </authorList>
    </citation>
    <scope>NUCLEOTIDE SEQUENCE [LARGE SCALE GENOMIC DNA]</scope>
</reference>
<name>A0A3P6V6S7_DIBLA</name>
<feature type="chain" id="PRO_5017990186" evidence="1">
    <location>
        <begin position="20"/>
        <end position="70"/>
    </location>
</feature>
<accession>A0A3P6V6S7</accession>